<dbReference type="Proteomes" id="UP001526446">
    <property type="component" value="Unassembled WGS sequence"/>
</dbReference>
<sequence length="274" mass="30032">MYRVAAFVRNGKLRGSALDENARENLKLDFEVKEGSSDIWAGVCKALPELLGKVTDGMGPKAKFVLSLTTILLLFGAAPIKEWMDTQHAIQKEQLQSADHRAELAVLDHAVSAVTETNKEQVEANQKILKDAISAFKEVEVIQRESQNATAQIMKQAKDADTVTFQGKDLPGDTVKVLQTGFRKSGDKISLTGIFKVEKASSVAGEGFSCQIRGQDGTTIQATLADAVMAEHDQKIIREAFWSKQSIQLTVSARKVGKEYRNAEIVQADTLPDR</sequence>
<gene>
    <name evidence="1" type="ORF">OQ252_12510</name>
</gene>
<name>A0ABT3QAA0_9PROT</name>
<protein>
    <submittedName>
        <fullName evidence="1">Uncharacterized protein</fullName>
    </submittedName>
</protein>
<comment type="caution">
    <text evidence="1">The sequence shown here is derived from an EMBL/GenBank/DDBJ whole genome shotgun (WGS) entry which is preliminary data.</text>
</comment>
<organism evidence="1 2">
    <name type="scientific">Acetobacter farinalis</name>
    <dbReference type="NCBI Taxonomy" id="1260984"/>
    <lineage>
        <taxon>Bacteria</taxon>
        <taxon>Pseudomonadati</taxon>
        <taxon>Pseudomonadota</taxon>
        <taxon>Alphaproteobacteria</taxon>
        <taxon>Acetobacterales</taxon>
        <taxon>Acetobacteraceae</taxon>
        <taxon>Acetobacter</taxon>
    </lineage>
</organism>
<dbReference type="EMBL" id="JAPIUX010000029">
    <property type="protein sequence ID" value="MCX2562209.1"/>
    <property type="molecule type" value="Genomic_DNA"/>
</dbReference>
<evidence type="ECO:0000313" key="2">
    <source>
        <dbReference type="Proteomes" id="UP001526446"/>
    </source>
</evidence>
<proteinExistence type="predicted"/>
<accession>A0ABT3QAA0</accession>
<keyword evidence="2" id="KW-1185">Reference proteome</keyword>
<dbReference type="RefSeq" id="WP_265794602.1">
    <property type="nucleotide sequence ID" value="NZ_JAPIUX010000029.1"/>
</dbReference>
<evidence type="ECO:0000313" key="1">
    <source>
        <dbReference type="EMBL" id="MCX2562209.1"/>
    </source>
</evidence>
<reference evidence="1 2" key="1">
    <citation type="submission" date="2022-11" db="EMBL/GenBank/DDBJ databases">
        <title>Genome sequencing of Acetobacter type strain.</title>
        <authorList>
            <person name="Heo J."/>
            <person name="Lee D."/>
            <person name="Han B.-H."/>
            <person name="Hong S.-B."/>
            <person name="Kwon S.-W."/>
        </authorList>
    </citation>
    <scope>NUCLEOTIDE SEQUENCE [LARGE SCALE GENOMIC DNA]</scope>
    <source>
        <strain evidence="1 2">KACC 21251</strain>
    </source>
</reference>